<dbReference type="FunFam" id="3.40.30.10:FF:000001">
    <property type="entry name" value="Thioredoxin"/>
    <property type="match status" value="1"/>
</dbReference>
<accession>A0A381XVX6</accession>
<evidence type="ECO:0000259" key="5">
    <source>
        <dbReference type="PROSITE" id="PS51352"/>
    </source>
</evidence>
<name>A0A381XVX6_9ZZZZ</name>
<dbReference type="GO" id="GO:0015035">
    <property type="term" value="F:protein-disulfide reductase activity"/>
    <property type="evidence" value="ECO:0007669"/>
    <property type="project" value="InterPro"/>
</dbReference>
<dbReference type="PANTHER" id="PTHR45663:SF11">
    <property type="entry name" value="GEO12009P1"/>
    <property type="match status" value="1"/>
</dbReference>
<dbReference type="PRINTS" id="PR00421">
    <property type="entry name" value="THIOREDOXIN"/>
</dbReference>
<evidence type="ECO:0000256" key="3">
    <source>
        <dbReference type="ARBA" id="ARBA00023157"/>
    </source>
</evidence>
<evidence type="ECO:0000256" key="4">
    <source>
        <dbReference type="ARBA" id="ARBA00023284"/>
    </source>
</evidence>
<dbReference type="InterPro" id="IPR005746">
    <property type="entry name" value="Thioredoxin"/>
</dbReference>
<dbReference type="InterPro" id="IPR036249">
    <property type="entry name" value="Thioredoxin-like_sf"/>
</dbReference>
<keyword evidence="2" id="KW-0249">Electron transport</keyword>
<sequence length="108" mass="11888">MAGAITNLSETTFDEEVGSSTEPILVDFWAEWCGPCKMLAPILEEIANEQEGVLRIAKVDVDQAPNLARRFEVMSIPTLIVFNDGTPAKRLVGAKGKHQLLDELSEFL</sequence>
<dbReference type="PROSITE" id="PS00194">
    <property type="entry name" value="THIOREDOXIN_1"/>
    <property type="match status" value="1"/>
</dbReference>
<feature type="domain" description="Thioredoxin" evidence="5">
    <location>
        <begin position="1"/>
        <end position="108"/>
    </location>
</feature>
<dbReference type="InterPro" id="IPR017937">
    <property type="entry name" value="Thioredoxin_CS"/>
</dbReference>
<dbReference type="PROSITE" id="PS51352">
    <property type="entry name" value="THIOREDOXIN_2"/>
    <property type="match status" value="1"/>
</dbReference>
<keyword evidence="4" id="KW-0676">Redox-active center</keyword>
<dbReference type="Pfam" id="PF00085">
    <property type="entry name" value="Thioredoxin"/>
    <property type="match status" value="1"/>
</dbReference>
<reference evidence="6" key="1">
    <citation type="submission" date="2018-05" db="EMBL/GenBank/DDBJ databases">
        <authorList>
            <person name="Lanie J.A."/>
            <person name="Ng W.-L."/>
            <person name="Kazmierczak K.M."/>
            <person name="Andrzejewski T.M."/>
            <person name="Davidsen T.M."/>
            <person name="Wayne K.J."/>
            <person name="Tettelin H."/>
            <person name="Glass J.I."/>
            <person name="Rusch D."/>
            <person name="Podicherti R."/>
            <person name="Tsui H.-C.T."/>
            <person name="Winkler M.E."/>
        </authorList>
    </citation>
    <scope>NUCLEOTIDE SEQUENCE</scope>
</reference>
<dbReference type="SUPFAM" id="SSF52833">
    <property type="entry name" value="Thioredoxin-like"/>
    <property type="match status" value="1"/>
</dbReference>
<dbReference type="Gene3D" id="3.40.30.10">
    <property type="entry name" value="Glutaredoxin"/>
    <property type="match status" value="1"/>
</dbReference>
<evidence type="ECO:0000256" key="1">
    <source>
        <dbReference type="ARBA" id="ARBA00022448"/>
    </source>
</evidence>
<evidence type="ECO:0000256" key="2">
    <source>
        <dbReference type="ARBA" id="ARBA00022982"/>
    </source>
</evidence>
<dbReference type="PANTHER" id="PTHR45663">
    <property type="entry name" value="GEO12009P1"/>
    <property type="match status" value="1"/>
</dbReference>
<dbReference type="AlphaFoldDB" id="A0A381XVX6"/>
<organism evidence="6">
    <name type="scientific">marine metagenome</name>
    <dbReference type="NCBI Taxonomy" id="408172"/>
    <lineage>
        <taxon>unclassified sequences</taxon>
        <taxon>metagenomes</taxon>
        <taxon>ecological metagenomes</taxon>
    </lineage>
</organism>
<keyword evidence="1" id="KW-0813">Transport</keyword>
<proteinExistence type="predicted"/>
<dbReference type="NCBIfam" id="TIGR01068">
    <property type="entry name" value="thioredoxin"/>
    <property type="match status" value="1"/>
</dbReference>
<gene>
    <name evidence="6" type="ORF">METZ01_LOCUS121719</name>
</gene>
<dbReference type="GO" id="GO:0005829">
    <property type="term" value="C:cytosol"/>
    <property type="evidence" value="ECO:0007669"/>
    <property type="project" value="TreeGrafter"/>
</dbReference>
<evidence type="ECO:0000313" key="6">
    <source>
        <dbReference type="EMBL" id="SVA68865.1"/>
    </source>
</evidence>
<protein>
    <recommendedName>
        <fullName evidence="5">Thioredoxin domain-containing protein</fullName>
    </recommendedName>
</protein>
<dbReference type="CDD" id="cd02947">
    <property type="entry name" value="TRX_family"/>
    <property type="match status" value="1"/>
</dbReference>
<dbReference type="GO" id="GO:0045454">
    <property type="term" value="P:cell redox homeostasis"/>
    <property type="evidence" value="ECO:0007669"/>
    <property type="project" value="TreeGrafter"/>
</dbReference>
<dbReference type="EMBL" id="UINC01016561">
    <property type="protein sequence ID" value="SVA68865.1"/>
    <property type="molecule type" value="Genomic_DNA"/>
</dbReference>
<dbReference type="InterPro" id="IPR013766">
    <property type="entry name" value="Thioredoxin_domain"/>
</dbReference>
<dbReference type="PIRSF" id="PIRSF000077">
    <property type="entry name" value="Thioredoxin"/>
    <property type="match status" value="1"/>
</dbReference>
<keyword evidence="3" id="KW-1015">Disulfide bond</keyword>